<evidence type="ECO:0000313" key="1">
    <source>
        <dbReference type="EMBL" id="KZP03216.1"/>
    </source>
</evidence>
<proteinExistence type="predicted"/>
<dbReference type="Proteomes" id="UP000076532">
    <property type="component" value="Unassembled WGS sequence"/>
</dbReference>
<gene>
    <name evidence="1" type="ORF">FIBSPDRAFT_905189</name>
</gene>
<reference evidence="1 2" key="1">
    <citation type="journal article" date="2016" name="Mol. Biol. Evol.">
        <title>Comparative Genomics of Early-Diverging Mushroom-Forming Fungi Provides Insights into the Origins of Lignocellulose Decay Capabilities.</title>
        <authorList>
            <person name="Nagy L.G."/>
            <person name="Riley R."/>
            <person name="Tritt A."/>
            <person name="Adam C."/>
            <person name="Daum C."/>
            <person name="Floudas D."/>
            <person name="Sun H."/>
            <person name="Yadav J.S."/>
            <person name="Pangilinan J."/>
            <person name="Larsson K.H."/>
            <person name="Matsuura K."/>
            <person name="Barry K."/>
            <person name="Labutti K."/>
            <person name="Kuo R."/>
            <person name="Ohm R.A."/>
            <person name="Bhattacharya S.S."/>
            <person name="Shirouzu T."/>
            <person name="Yoshinaga Y."/>
            <person name="Martin F.M."/>
            <person name="Grigoriev I.V."/>
            <person name="Hibbett D.S."/>
        </authorList>
    </citation>
    <scope>NUCLEOTIDE SEQUENCE [LARGE SCALE GENOMIC DNA]</scope>
    <source>
        <strain evidence="1 2">CBS 109695</strain>
    </source>
</reference>
<dbReference type="AlphaFoldDB" id="A0A167TRU0"/>
<name>A0A167TRU0_9AGAM</name>
<sequence length="190" mass="20824">MVNVMFGKCVKSGDSLSFCASSISSGPGLFGMTGYIIDSPPAMVYKREECPPLSSILFDAEIIVATCGTKRPLNPRTWSKRTTAPKNLALKYAKIRTNIGGIFRGPRFGFALFRPDVQQTGRTGRSQKRPGAQRKRPLAKAADLFSSLLDYFRRCIADRRQGLTLCGRIATGYVMGKYLQISDAASRVTA</sequence>
<evidence type="ECO:0000313" key="2">
    <source>
        <dbReference type="Proteomes" id="UP000076532"/>
    </source>
</evidence>
<organism evidence="1 2">
    <name type="scientific">Athelia psychrophila</name>
    <dbReference type="NCBI Taxonomy" id="1759441"/>
    <lineage>
        <taxon>Eukaryota</taxon>
        <taxon>Fungi</taxon>
        <taxon>Dikarya</taxon>
        <taxon>Basidiomycota</taxon>
        <taxon>Agaricomycotina</taxon>
        <taxon>Agaricomycetes</taxon>
        <taxon>Agaricomycetidae</taxon>
        <taxon>Atheliales</taxon>
        <taxon>Atheliaceae</taxon>
        <taxon>Athelia</taxon>
    </lineage>
</organism>
<keyword evidence="2" id="KW-1185">Reference proteome</keyword>
<accession>A0A167TRU0</accession>
<protein>
    <submittedName>
        <fullName evidence="1">Uncharacterized protein</fullName>
    </submittedName>
</protein>
<dbReference type="EMBL" id="KV418132">
    <property type="protein sequence ID" value="KZP03216.1"/>
    <property type="molecule type" value="Genomic_DNA"/>
</dbReference>